<keyword evidence="2" id="KW-1185">Reference proteome</keyword>
<sequence>MKNLFRNDVVTMKSGGPLMTIINIRQLRSISGFPTTTFALCQWFENGTLMEKWFDSVVLETAKKRVVVCPDKAPGNWQRHLIHYYQG</sequence>
<dbReference type="Pfam" id="PF09926">
    <property type="entry name" value="DUF2158"/>
    <property type="match status" value="1"/>
</dbReference>
<reference evidence="1 2" key="1">
    <citation type="submission" date="2017-12" db="EMBL/GenBank/DDBJ databases">
        <title>Detection of the carbapenemase gene blaVIM-5 in members of the Pseudomonas putida group isolated from polluted Nigerian wetlands.</title>
        <authorList>
            <person name="Adelowo O."/>
            <person name="Vollmers J."/>
            <person name="Maeusezahl I."/>
            <person name="Kaster A.-K."/>
            <person name="Mueller J.A."/>
        </authorList>
    </citation>
    <scope>NUCLEOTIDE SEQUENCE [LARGE SCALE GENOMIC DNA]</scope>
    <source>
        <strain evidence="1 2">MR69</strain>
    </source>
</reference>
<accession>A0ABX4U6K6</accession>
<organism evidence="1 2">
    <name type="scientific">Pseudomonas plecoglossicida</name>
    <dbReference type="NCBI Taxonomy" id="70775"/>
    <lineage>
        <taxon>Bacteria</taxon>
        <taxon>Pseudomonadati</taxon>
        <taxon>Pseudomonadota</taxon>
        <taxon>Gammaproteobacteria</taxon>
        <taxon>Pseudomonadales</taxon>
        <taxon>Pseudomonadaceae</taxon>
        <taxon>Pseudomonas</taxon>
    </lineage>
</organism>
<dbReference type="Proteomes" id="UP000234744">
    <property type="component" value="Unassembled WGS sequence"/>
</dbReference>
<name>A0ABX4U6K6_PSEDL</name>
<comment type="caution">
    <text evidence="1">The sequence shown here is derived from an EMBL/GenBank/DDBJ whole genome shotgun (WGS) entry which is preliminary data.</text>
</comment>
<gene>
    <name evidence="1" type="ORF">CXG47_00945</name>
</gene>
<dbReference type="EMBL" id="PJCJ01000001">
    <property type="protein sequence ID" value="PLV16746.1"/>
    <property type="molecule type" value="Genomic_DNA"/>
</dbReference>
<protein>
    <submittedName>
        <fullName evidence="1">DUF2158 domain-containing protein</fullName>
    </submittedName>
</protein>
<proteinExistence type="predicted"/>
<evidence type="ECO:0000313" key="2">
    <source>
        <dbReference type="Proteomes" id="UP000234744"/>
    </source>
</evidence>
<evidence type="ECO:0000313" key="1">
    <source>
        <dbReference type="EMBL" id="PLV16746.1"/>
    </source>
</evidence>
<dbReference type="InterPro" id="IPR019226">
    <property type="entry name" value="DUF2158"/>
</dbReference>
<dbReference type="RefSeq" id="WP_085588672.1">
    <property type="nucleotide sequence ID" value="NZ_PJCK01000008.1"/>
</dbReference>